<protein>
    <submittedName>
        <fullName evidence="1">Uncharacterized protein</fullName>
    </submittedName>
</protein>
<organism evidence="1">
    <name type="scientific">marine sediment metagenome</name>
    <dbReference type="NCBI Taxonomy" id="412755"/>
    <lineage>
        <taxon>unclassified sequences</taxon>
        <taxon>metagenomes</taxon>
        <taxon>ecological metagenomes</taxon>
    </lineage>
</organism>
<reference evidence="1" key="1">
    <citation type="journal article" date="2015" name="Nature">
        <title>Complex archaea that bridge the gap between prokaryotes and eukaryotes.</title>
        <authorList>
            <person name="Spang A."/>
            <person name="Saw J.H."/>
            <person name="Jorgensen S.L."/>
            <person name="Zaremba-Niedzwiedzka K."/>
            <person name="Martijn J."/>
            <person name="Lind A.E."/>
            <person name="van Eijk R."/>
            <person name="Schleper C."/>
            <person name="Guy L."/>
            <person name="Ettema T.J."/>
        </authorList>
    </citation>
    <scope>NUCLEOTIDE SEQUENCE</scope>
</reference>
<comment type="caution">
    <text evidence="1">The sequence shown here is derived from an EMBL/GenBank/DDBJ whole genome shotgun (WGS) entry which is preliminary data.</text>
</comment>
<accession>A0A0F9KY68</accession>
<name>A0A0F9KY68_9ZZZZ</name>
<dbReference type="EMBL" id="LAZR01007216">
    <property type="protein sequence ID" value="KKM86668.1"/>
    <property type="molecule type" value="Genomic_DNA"/>
</dbReference>
<dbReference type="AlphaFoldDB" id="A0A0F9KY68"/>
<feature type="non-terminal residue" evidence="1">
    <location>
        <position position="1"/>
    </location>
</feature>
<evidence type="ECO:0000313" key="1">
    <source>
        <dbReference type="EMBL" id="KKM86668.1"/>
    </source>
</evidence>
<sequence length="24" mass="2851">CKVISQKERSDDERILSKVEFLEV</sequence>
<gene>
    <name evidence="1" type="ORF">LCGC14_1276550</name>
</gene>
<proteinExistence type="predicted"/>